<evidence type="ECO:0000313" key="5">
    <source>
        <dbReference type="Proteomes" id="UP000182894"/>
    </source>
</evidence>
<dbReference type="GO" id="GO:0016747">
    <property type="term" value="F:acyltransferase activity, transferring groups other than amino-acyl groups"/>
    <property type="evidence" value="ECO:0007669"/>
    <property type="project" value="InterPro"/>
</dbReference>
<dbReference type="OrthoDB" id="3389160at2"/>
<dbReference type="STRING" id="89065.SAMN05216605_103282"/>
<accession>A0A1G7XGN7</accession>
<keyword evidence="5" id="KW-1185">Reference proteome</keyword>
<dbReference type="PANTHER" id="PTHR43877:SF2">
    <property type="entry name" value="AMINOALKYLPHOSPHONATE N-ACETYLTRANSFERASE-RELATED"/>
    <property type="match status" value="1"/>
</dbReference>
<dbReference type="PANTHER" id="PTHR43877">
    <property type="entry name" value="AMINOALKYLPHOSPHONATE N-ACETYLTRANSFERASE-RELATED-RELATED"/>
    <property type="match status" value="1"/>
</dbReference>
<dbReference type="Proteomes" id="UP000182894">
    <property type="component" value="Unassembled WGS sequence"/>
</dbReference>
<dbReference type="SUPFAM" id="SSF55729">
    <property type="entry name" value="Acyl-CoA N-acyltransferases (Nat)"/>
    <property type="match status" value="1"/>
</dbReference>
<dbReference type="PROSITE" id="PS51186">
    <property type="entry name" value="GNAT"/>
    <property type="match status" value="1"/>
</dbReference>
<dbReference type="EMBL" id="FNCO01000003">
    <property type="protein sequence ID" value="SDG83455.1"/>
    <property type="molecule type" value="Genomic_DNA"/>
</dbReference>
<protein>
    <submittedName>
        <fullName evidence="4">Acetyltransferase</fullName>
    </submittedName>
</protein>
<organism evidence="4 5">
    <name type="scientific">Pseudomonas abietaniphila</name>
    <dbReference type="NCBI Taxonomy" id="89065"/>
    <lineage>
        <taxon>Bacteria</taxon>
        <taxon>Pseudomonadati</taxon>
        <taxon>Pseudomonadota</taxon>
        <taxon>Gammaproteobacteria</taxon>
        <taxon>Pseudomonadales</taxon>
        <taxon>Pseudomonadaceae</taxon>
        <taxon>Pseudomonas</taxon>
    </lineage>
</organism>
<dbReference type="InterPro" id="IPR000182">
    <property type="entry name" value="GNAT_dom"/>
</dbReference>
<dbReference type="AlphaFoldDB" id="A0A1G7XGN7"/>
<evidence type="ECO:0000256" key="2">
    <source>
        <dbReference type="ARBA" id="ARBA00023315"/>
    </source>
</evidence>
<sequence>MNAAQLRRVTRESFAHYRHGLVALLLDAVHRGASVGFMADLSADEAYSWWESVKTEVEQGKVLLWVVVQEEQVLATVQLALCQKANGLNRAEVQKLLVLHHARRRGLATQLMKAVEQAAHQHNRGLLFLDTLAGSPAEDFYRSLGYQLSGTLPDYACNPDGEYHATAIYYTLLSRKSA</sequence>
<evidence type="ECO:0000256" key="1">
    <source>
        <dbReference type="ARBA" id="ARBA00022679"/>
    </source>
</evidence>
<name>A0A1G7XGN7_9PSED</name>
<gene>
    <name evidence="4" type="ORF">SAMN05216605_103282</name>
</gene>
<keyword evidence="2" id="KW-0012">Acyltransferase</keyword>
<proteinExistence type="predicted"/>
<dbReference type="Gene3D" id="3.40.630.30">
    <property type="match status" value="1"/>
</dbReference>
<dbReference type="InterPro" id="IPR016181">
    <property type="entry name" value="Acyl_CoA_acyltransferase"/>
</dbReference>
<evidence type="ECO:0000313" key="4">
    <source>
        <dbReference type="EMBL" id="SDG83455.1"/>
    </source>
</evidence>
<reference evidence="5" key="1">
    <citation type="submission" date="2016-10" db="EMBL/GenBank/DDBJ databases">
        <authorList>
            <person name="Varghese N."/>
            <person name="Submissions S."/>
        </authorList>
    </citation>
    <scope>NUCLEOTIDE SEQUENCE [LARGE SCALE GENOMIC DNA]</scope>
    <source>
        <strain evidence="5">ATCC 700689</strain>
    </source>
</reference>
<dbReference type="RefSeq" id="WP_074751929.1">
    <property type="nucleotide sequence ID" value="NZ_FNCO01000003.1"/>
</dbReference>
<dbReference type="InterPro" id="IPR050832">
    <property type="entry name" value="Bact_Acetyltransf"/>
</dbReference>
<dbReference type="CDD" id="cd04301">
    <property type="entry name" value="NAT_SF"/>
    <property type="match status" value="1"/>
</dbReference>
<feature type="domain" description="N-acetyltransferase" evidence="3">
    <location>
        <begin position="24"/>
        <end position="175"/>
    </location>
</feature>
<dbReference type="Pfam" id="PF13508">
    <property type="entry name" value="Acetyltransf_7"/>
    <property type="match status" value="1"/>
</dbReference>
<evidence type="ECO:0000259" key="3">
    <source>
        <dbReference type="PROSITE" id="PS51186"/>
    </source>
</evidence>
<keyword evidence="1 4" id="KW-0808">Transferase</keyword>